<gene>
    <name evidence="3" type="ORF">BJ960_001750</name>
</gene>
<dbReference type="RefSeq" id="WP_185987004.1">
    <property type="nucleotide sequence ID" value="NZ_BAAALZ010000001.1"/>
</dbReference>
<feature type="compositionally biased region" description="Polar residues" evidence="1">
    <location>
        <begin position="29"/>
        <end position="46"/>
    </location>
</feature>
<sequence>MSRSPRHLLPAAALAAGAALLLAGCSSAEEPSTPQPTGTVKPTEPSSTPPAHPQGTSGRTLHTLTADDIAAIDAAVAAKFEECGGAFDFAGPVEFNIDCAAVPSAADFAATLADAPVVTDAGDGSDEYFSVAPTREAGTELYLLEPDVVGWKGGIFLSGAGQSGEAAGLVDLESGELINIALNY</sequence>
<comment type="caution">
    <text evidence="3">The sequence shown here is derived from an EMBL/GenBank/DDBJ whole genome shotgun (WGS) entry which is preliminary data.</text>
</comment>
<dbReference type="Proteomes" id="UP000586095">
    <property type="component" value="Unassembled WGS sequence"/>
</dbReference>
<feature type="region of interest" description="Disordered" evidence="1">
    <location>
        <begin position="27"/>
        <end position="60"/>
    </location>
</feature>
<keyword evidence="2" id="KW-0732">Signal</keyword>
<evidence type="ECO:0000313" key="4">
    <source>
        <dbReference type="Proteomes" id="UP000586095"/>
    </source>
</evidence>
<feature type="signal peptide" evidence="2">
    <location>
        <begin position="1"/>
        <end position="28"/>
    </location>
</feature>
<proteinExistence type="predicted"/>
<reference evidence="3 4" key="1">
    <citation type="submission" date="2020-07" db="EMBL/GenBank/DDBJ databases">
        <title>Sequencing the genomes of 1000 actinobacteria strains.</title>
        <authorList>
            <person name="Klenk H.-P."/>
        </authorList>
    </citation>
    <scope>NUCLEOTIDE SEQUENCE [LARGE SCALE GENOMIC DNA]</scope>
    <source>
        <strain evidence="3 4">DSM 17380</strain>
    </source>
</reference>
<feature type="chain" id="PRO_5033023494" evidence="2">
    <location>
        <begin position="29"/>
        <end position="184"/>
    </location>
</feature>
<dbReference type="PROSITE" id="PS51257">
    <property type="entry name" value="PROKAR_LIPOPROTEIN"/>
    <property type="match status" value="1"/>
</dbReference>
<protein>
    <submittedName>
        <fullName evidence="3">Uncharacterized protein</fullName>
    </submittedName>
</protein>
<dbReference type="AlphaFoldDB" id="A0A852R2Q7"/>
<evidence type="ECO:0000313" key="3">
    <source>
        <dbReference type="EMBL" id="NYD26947.1"/>
    </source>
</evidence>
<organism evidence="3 4">
    <name type="scientific">Leucobacter aridicollis</name>
    <dbReference type="NCBI Taxonomy" id="283878"/>
    <lineage>
        <taxon>Bacteria</taxon>
        <taxon>Bacillati</taxon>
        <taxon>Actinomycetota</taxon>
        <taxon>Actinomycetes</taxon>
        <taxon>Micrococcales</taxon>
        <taxon>Microbacteriaceae</taxon>
        <taxon>Leucobacter</taxon>
    </lineage>
</organism>
<name>A0A852R2Q7_9MICO</name>
<evidence type="ECO:0000256" key="2">
    <source>
        <dbReference type="SAM" id="SignalP"/>
    </source>
</evidence>
<dbReference type="EMBL" id="JACCBD010000001">
    <property type="protein sequence ID" value="NYD26947.1"/>
    <property type="molecule type" value="Genomic_DNA"/>
</dbReference>
<evidence type="ECO:0000256" key="1">
    <source>
        <dbReference type="SAM" id="MobiDB-lite"/>
    </source>
</evidence>
<keyword evidence="4" id="KW-1185">Reference proteome</keyword>
<accession>A0A852R2Q7</accession>